<gene>
    <name evidence="2" type="ORF">FHS55_002180</name>
</gene>
<feature type="region of interest" description="Disordered" evidence="1">
    <location>
        <begin position="1"/>
        <end position="74"/>
    </location>
</feature>
<organism evidence="2 3">
    <name type="scientific">Ancylobacter tetraedralis</name>
    <dbReference type="NCBI Taxonomy" id="217068"/>
    <lineage>
        <taxon>Bacteria</taxon>
        <taxon>Pseudomonadati</taxon>
        <taxon>Pseudomonadota</taxon>
        <taxon>Alphaproteobacteria</taxon>
        <taxon>Hyphomicrobiales</taxon>
        <taxon>Xanthobacteraceae</taxon>
        <taxon>Ancylobacter</taxon>
    </lineage>
</organism>
<protein>
    <submittedName>
        <fullName evidence="2">Uncharacterized protein</fullName>
    </submittedName>
</protein>
<name>A0A839ZA11_9HYPH</name>
<proteinExistence type="predicted"/>
<feature type="compositionally biased region" description="Basic and acidic residues" evidence="1">
    <location>
        <begin position="35"/>
        <end position="60"/>
    </location>
</feature>
<accession>A0A839ZA11</accession>
<dbReference type="EMBL" id="JACICD010000003">
    <property type="protein sequence ID" value="MBB3771581.1"/>
    <property type="molecule type" value="Genomic_DNA"/>
</dbReference>
<evidence type="ECO:0000313" key="2">
    <source>
        <dbReference type="EMBL" id="MBB3771581.1"/>
    </source>
</evidence>
<evidence type="ECO:0000256" key="1">
    <source>
        <dbReference type="SAM" id="MobiDB-lite"/>
    </source>
</evidence>
<reference evidence="2 3" key="1">
    <citation type="submission" date="2020-08" db="EMBL/GenBank/DDBJ databases">
        <title>Genomic Encyclopedia of Type Strains, Phase IV (KMG-IV): sequencing the most valuable type-strain genomes for metagenomic binning, comparative biology and taxonomic classification.</title>
        <authorList>
            <person name="Goeker M."/>
        </authorList>
    </citation>
    <scope>NUCLEOTIDE SEQUENCE [LARGE SCALE GENOMIC DNA]</scope>
    <source>
        <strain evidence="2 3">DSM 5895</strain>
    </source>
</reference>
<keyword evidence="3" id="KW-1185">Reference proteome</keyword>
<dbReference type="AlphaFoldDB" id="A0A839ZA11"/>
<evidence type="ECO:0000313" key="3">
    <source>
        <dbReference type="Proteomes" id="UP000533469"/>
    </source>
</evidence>
<dbReference type="Proteomes" id="UP000533469">
    <property type="component" value="Unassembled WGS sequence"/>
</dbReference>
<dbReference type="RefSeq" id="WP_183189738.1">
    <property type="nucleotide sequence ID" value="NZ_JACICD010000003.1"/>
</dbReference>
<comment type="caution">
    <text evidence="2">The sequence shown here is derived from an EMBL/GenBank/DDBJ whole genome shotgun (WGS) entry which is preliminary data.</text>
</comment>
<sequence length="74" mass="8083">MAKKIENNPFKPRPTPSETKADSISRVAMGMVEQETVRRDAKTARLREARLAKEASDATAERAASSPTRGKARG</sequence>